<dbReference type="SUPFAM" id="SSF55729">
    <property type="entry name" value="Acyl-CoA N-acyltransferases (Nat)"/>
    <property type="match status" value="1"/>
</dbReference>
<dbReference type="GO" id="GO:0006629">
    <property type="term" value="P:lipid metabolic process"/>
    <property type="evidence" value="ECO:0007669"/>
    <property type="project" value="UniProtKB-KW"/>
</dbReference>
<evidence type="ECO:0000256" key="9">
    <source>
        <dbReference type="ARBA" id="ARBA00045724"/>
    </source>
</evidence>
<dbReference type="InterPro" id="IPR052351">
    <property type="entry name" value="Ornithine_N-alpha-AT"/>
</dbReference>
<comment type="pathway">
    <text evidence="1">Lipid metabolism.</text>
</comment>
<keyword evidence="3 11" id="KW-0808">Transferase</keyword>
<evidence type="ECO:0000256" key="5">
    <source>
        <dbReference type="ARBA" id="ARBA00023315"/>
    </source>
</evidence>
<evidence type="ECO:0000256" key="10">
    <source>
        <dbReference type="ARBA" id="ARBA00047785"/>
    </source>
</evidence>
<proteinExistence type="inferred from homology"/>
<dbReference type="Gene3D" id="3.40.630.30">
    <property type="match status" value="1"/>
</dbReference>
<evidence type="ECO:0000256" key="6">
    <source>
        <dbReference type="ARBA" id="ARBA00038095"/>
    </source>
</evidence>
<reference evidence="11 12" key="1">
    <citation type="submission" date="2016-10" db="EMBL/GenBank/DDBJ databases">
        <authorList>
            <person name="de Groot N.N."/>
        </authorList>
    </citation>
    <scope>NUCLEOTIDE SEQUENCE [LARGE SCALE GENOMIC DNA]</scope>
    <source>
        <strain evidence="11 12">DSM 27375</strain>
    </source>
</reference>
<organism evidence="11 12">
    <name type="scientific">Celeribacter baekdonensis</name>
    <dbReference type="NCBI Taxonomy" id="875171"/>
    <lineage>
        <taxon>Bacteria</taxon>
        <taxon>Pseudomonadati</taxon>
        <taxon>Pseudomonadota</taxon>
        <taxon>Alphaproteobacteria</taxon>
        <taxon>Rhodobacterales</taxon>
        <taxon>Roseobacteraceae</taxon>
        <taxon>Celeribacter</taxon>
    </lineage>
</organism>
<dbReference type="PANTHER" id="PTHR37323:SF1">
    <property type="entry name" value="L-ORNITHINE N(ALPHA)-ACYLTRANSFERASE"/>
    <property type="match status" value="1"/>
</dbReference>
<name>A0A1G7FRN5_9RHOB</name>
<dbReference type="OrthoDB" id="9787072at2"/>
<dbReference type="Pfam" id="PF13444">
    <property type="entry name" value="Acetyltransf_5"/>
    <property type="match status" value="1"/>
</dbReference>
<comment type="function">
    <text evidence="9">Catalyzes the first step in the biosynthesis of ornithine lipids, which are phosphorus-free membrane lipids. Catalyzes the 3-hydroxyacyl-acyl carrier protein-dependent acylation of ornithine to form lyso-ornithine lipid (LOL).</text>
</comment>
<sequence length="259" mass="29239">MSAQEPRFQLRFAQDEADLRAAQRLRYRVFIEELGSNGPMVDHVAMLEADRFDPDYDHLMLIDVTRSDDPLEQCVAVYRLLSGEKAAVLGRFYSEDEYDLTPLKATGKRLLELGRSCVAKEYRGGTALFHMWAGLAKYVIEEGFDVLFGTASFFDADVARHAESLSLLHHRHLAPSELRARTVDAHFQTMDLVPEDQIERKRAMLAIPPLIKAYLRMGGKVGEGAYVDLAFDTVDVLLILDVAEISPRQREMYTKGLSG</sequence>
<keyword evidence="5 11" id="KW-0012">Acyltransferase</keyword>
<dbReference type="RefSeq" id="WP_074640206.1">
    <property type="nucleotide sequence ID" value="NZ_FNBL01000001.1"/>
</dbReference>
<gene>
    <name evidence="11" type="ORF">SAMN04488117_101211</name>
</gene>
<evidence type="ECO:0000256" key="3">
    <source>
        <dbReference type="ARBA" id="ARBA00022679"/>
    </source>
</evidence>
<evidence type="ECO:0000256" key="1">
    <source>
        <dbReference type="ARBA" id="ARBA00005189"/>
    </source>
</evidence>
<evidence type="ECO:0000256" key="7">
    <source>
        <dbReference type="ARBA" id="ARBA00039058"/>
    </source>
</evidence>
<protein>
    <recommendedName>
        <fullName evidence="8">L-ornithine N(alpha)-acyltransferase</fullName>
        <ecNumber evidence="7">2.3.2.30</ecNumber>
    </recommendedName>
</protein>
<dbReference type="Proteomes" id="UP000182284">
    <property type="component" value="Unassembled WGS sequence"/>
</dbReference>
<evidence type="ECO:0000256" key="2">
    <source>
        <dbReference type="ARBA" id="ARBA00022516"/>
    </source>
</evidence>
<dbReference type="AlphaFoldDB" id="A0A1G7FRN5"/>
<comment type="catalytic activity">
    <reaction evidence="10">
        <text>a (3R)-hydroxyacyl-[ACP] + L-ornithine = a lyso-ornithine lipid + holo-[ACP] + H(+)</text>
        <dbReference type="Rhea" id="RHEA:20633"/>
        <dbReference type="Rhea" id="RHEA-COMP:9685"/>
        <dbReference type="Rhea" id="RHEA-COMP:9945"/>
        <dbReference type="ChEBI" id="CHEBI:15378"/>
        <dbReference type="ChEBI" id="CHEBI:46911"/>
        <dbReference type="ChEBI" id="CHEBI:64479"/>
        <dbReference type="ChEBI" id="CHEBI:78827"/>
        <dbReference type="ChEBI" id="CHEBI:138482"/>
        <dbReference type="EC" id="2.3.2.30"/>
    </reaction>
    <physiologicalReaction direction="left-to-right" evidence="10">
        <dbReference type="Rhea" id="RHEA:20634"/>
    </physiologicalReaction>
</comment>
<dbReference type="InterPro" id="IPR016181">
    <property type="entry name" value="Acyl_CoA_acyltransferase"/>
</dbReference>
<dbReference type="PANTHER" id="PTHR37323">
    <property type="entry name" value="GCN5-RELATED N-ACETYLTRANSFERASE"/>
    <property type="match status" value="1"/>
</dbReference>
<keyword evidence="4" id="KW-0443">Lipid metabolism</keyword>
<dbReference type="EMBL" id="FNBL01000001">
    <property type="protein sequence ID" value="SDE78518.1"/>
    <property type="molecule type" value="Genomic_DNA"/>
</dbReference>
<evidence type="ECO:0000313" key="11">
    <source>
        <dbReference type="EMBL" id="SDE78518.1"/>
    </source>
</evidence>
<dbReference type="EC" id="2.3.2.30" evidence="7"/>
<dbReference type="GO" id="GO:0043810">
    <property type="term" value="F:ornithine-acyl [acyl carrier protein] N-acyltransferase activity"/>
    <property type="evidence" value="ECO:0007669"/>
    <property type="project" value="UniProtKB-EC"/>
</dbReference>
<comment type="similarity">
    <text evidence="6">Belongs to the acetyltransferase family. OlsB subfamily.</text>
</comment>
<evidence type="ECO:0000256" key="8">
    <source>
        <dbReference type="ARBA" id="ARBA00039866"/>
    </source>
</evidence>
<evidence type="ECO:0000313" key="12">
    <source>
        <dbReference type="Proteomes" id="UP000182284"/>
    </source>
</evidence>
<accession>A0A1G7FRN5</accession>
<evidence type="ECO:0000256" key="4">
    <source>
        <dbReference type="ARBA" id="ARBA00023098"/>
    </source>
</evidence>
<keyword evidence="2" id="KW-0444">Lipid biosynthesis</keyword>